<dbReference type="InterPro" id="IPR015660">
    <property type="entry name" value="MASH1/Ascl1a-like"/>
</dbReference>
<proteinExistence type="predicted"/>
<keyword evidence="1" id="KW-0524">Neurogenesis</keyword>
<dbReference type="PROSITE" id="PS50888">
    <property type="entry name" value="BHLH"/>
    <property type="match status" value="1"/>
</dbReference>
<evidence type="ECO:0000313" key="5">
    <source>
        <dbReference type="Proteomes" id="UP001516400"/>
    </source>
</evidence>
<dbReference type="Pfam" id="PF00010">
    <property type="entry name" value="HLH"/>
    <property type="match status" value="1"/>
</dbReference>
<dbReference type="GO" id="GO:0003677">
    <property type="term" value="F:DNA binding"/>
    <property type="evidence" value="ECO:0007669"/>
    <property type="project" value="UniProtKB-KW"/>
</dbReference>
<dbReference type="SUPFAM" id="SSF47459">
    <property type="entry name" value="HLH, helix-loop-helix DNA-binding domain"/>
    <property type="match status" value="1"/>
</dbReference>
<dbReference type="SMART" id="SM00353">
    <property type="entry name" value="HLH"/>
    <property type="match status" value="1"/>
</dbReference>
<dbReference type="Gene3D" id="4.10.280.10">
    <property type="entry name" value="Helix-loop-helix DNA-binding domain"/>
    <property type="match status" value="1"/>
</dbReference>
<evidence type="ECO:0000259" key="3">
    <source>
        <dbReference type="PROSITE" id="PS50888"/>
    </source>
</evidence>
<accession>A0ABD2MHL4</accession>
<dbReference type="Proteomes" id="UP001516400">
    <property type="component" value="Unassembled WGS sequence"/>
</dbReference>
<organism evidence="4 5">
    <name type="scientific">Cryptolaemus montrouzieri</name>
    <dbReference type="NCBI Taxonomy" id="559131"/>
    <lineage>
        <taxon>Eukaryota</taxon>
        <taxon>Metazoa</taxon>
        <taxon>Ecdysozoa</taxon>
        <taxon>Arthropoda</taxon>
        <taxon>Hexapoda</taxon>
        <taxon>Insecta</taxon>
        <taxon>Pterygota</taxon>
        <taxon>Neoptera</taxon>
        <taxon>Endopterygota</taxon>
        <taxon>Coleoptera</taxon>
        <taxon>Polyphaga</taxon>
        <taxon>Cucujiformia</taxon>
        <taxon>Coccinelloidea</taxon>
        <taxon>Coccinellidae</taxon>
        <taxon>Scymninae</taxon>
        <taxon>Scymnini</taxon>
        <taxon>Cryptolaemus</taxon>
    </lineage>
</organism>
<keyword evidence="5" id="KW-1185">Reference proteome</keyword>
<sequence length="340" mass="38456">MSSLSIISFNNQHKNILQQSIVNNVNNNQNKCETVYANKNISKNDVLLANPTRKKTSRNTSKDTMKPSPQILAVARRNARERNRVKQVNNGFANLRDRIPNFIASTFESGRGNNKKLSKVETLRMAVEYIRSLEELLALDDQEAETLSRTSYPSPSSSSNLITQNRVSYQFSDMSASADEEMSTSSSPPPQQYVRINTATNTYEIIPAHLYEDSENFEPTTHSEHLISDTNILSASEMDFRVQGMNLLNGMDSRDSLSPGIYSDQSFSPEDIEKLHQSKCFVPVFNHIIDDNGRFQLENVKQELDESILSIKTEDDIPANHKNIITVMQWWENQTPATGS</sequence>
<keyword evidence="2" id="KW-0238">DNA-binding</keyword>
<dbReference type="InterPro" id="IPR011598">
    <property type="entry name" value="bHLH_dom"/>
</dbReference>
<feature type="domain" description="BHLH" evidence="3">
    <location>
        <begin position="72"/>
        <end position="133"/>
    </location>
</feature>
<reference evidence="4 5" key="1">
    <citation type="journal article" date="2021" name="BMC Biol.">
        <title>Horizontally acquired antibacterial genes associated with adaptive radiation of ladybird beetles.</title>
        <authorList>
            <person name="Li H.S."/>
            <person name="Tang X.F."/>
            <person name="Huang Y.H."/>
            <person name="Xu Z.Y."/>
            <person name="Chen M.L."/>
            <person name="Du X.Y."/>
            <person name="Qiu B.Y."/>
            <person name="Chen P.T."/>
            <person name="Zhang W."/>
            <person name="Slipinski A."/>
            <person name="Escalona H.E."/>
            <person name="Waterhouse R.M."/>
            <person name="Zwick A."/>
            <person name="Pang H."/>
        </authorList>
    </citation>
    <scope>NUCLEOTIDE SEQUENCE [LARGE SCALE GENOMIC DNA]</scope>
    <source>
        <strain evidence="4">SYSU2018</strain>
    </source>
</reference>
<gene>
    <name evidence="4" type="ORF">HHI36_010048</name>
</gene>
<evidence type="ECO:0000256" key="2">
    <source>
        <dbReference type="ARBA" id="ARBA00023125"/>
    </source>
</evidence>
<dbReference type="CDD" id="cd19744">
    <property type="entry name" value="bHLH_TS_dAS-C_like"/>
    <property type="match status" value="1"/>
</dbReference>
<name>A0ABD2MHL4_9CUCU</name>
<evidence type="ECO:0000313" key="4">
    <source>
        <dbReference type="EMBL" id="KAL3265852.1"/>
    </source>
</evidence>
<dbReference type="PANTHER" id="PTHR13935:SF106">
    <property type="entry name" value="ACHAETE-SCUTE COMPLEX PROTEIN T5-RELATED"/>
    <property type="match status" value="1"/>
</dbReference>
<comment type="caution">
    <text evidence="4">The sequence shown here is derived from an EMBL/GenBank/DDBJ whole genome shotgun (WGS) entry which is preliminary data.</text>
</comment>
<dbReference type="InterPro" id="IPR036638">
    <property type="entry name" value="HLH_DNA-bd_sf"/>
</dbReference>
<dbReference type="EMBL" id="JABFTP020000001">
    <property type="protein sequence ID" value="KAL3265852.1"/>
    <property type="molecule type" value="Genomic_DNA"/>
</dbReference>
<dbReference type="AlphaFoldDB" id="A0ABD2MHL4"/>
<dbReference type="PANTHER" id="PTHR13935">
    <property type="entry name" value="ACHAETE-SCUTE TRANSCRIPTION FACTOR-RELATED"/>
    <property type="match status" value="1"/>
</dbReference>
<evidence type="ECO:0000256" key="1">
    <source>
        <dbReference type="ARBA" id="ARBA00022902"/>
    </source>
</evidence>
<dbReference type="GO" id="GO:0007399">
    <property type="term" value="P:nervous system development"/>
    <property type="evidence" value="ECO:0007669"/>
    <property type="project" value="UniProtKB-KW"/>
</dbReference>
<protein>
    <recommendedName>
        <fullName evidence="3">BHLH domain-containing protein</fullName>
    </recommendedName>
</protein>